<dbReference type="Pfam" id="PF24035">
    <property type="entry name" value="DUF7344"/>
    <property type="match status" value="1"/>
</dbReference>
<dbReference type="InterPro" id="IPR055768">
    <property type="entry name" value="DUF7344"/>
</dbReference>
<keyword evidence="3" id="KW-1185">Reference proteome</keyword>
<evidence type="ECO:0000259" key="1">
    <source>
        <dbReference type="Pfam" id="PF24035"/>
    </source>
</evidence>
<evidence type="ECO:0000313" key="2">
    <source>
        <dbReference type="EMBL" id="RQG94797.1"/>
    </source>
</evidence>
<evidence type="ECO:0000313" key="3">
    <source>
        <dbReference type="Proteomes" id="UP000281431"/>
    </source>
</evidence>
<protein>
    <submittedName>
        <fullName evidence="2">Transcriptional regulator</fullName>
    </submittedName>
</protein>
<dbReference type="AlphaFoldDB" id="A0A3N6LZW0"/>
<sequence length="97" mass="11027">MFDVLSHSTRRQILVELADHNLRTEAAFETEEFAADGNSDSPETELHHIHLPNLADAGFINWGPRTETITRGPRFSEIEPLLVVIDDHKETLPVDWP</sequence>
<comment type="caution">
    <text evidence="2">The sequence shown here is derived from an EMBL/GenBank/DDBJ whole genome shotgun (WGS) entry which is preliminary data.</text>
</comment>
<feature type="domain" description="DUF7344" evidence="1">
    <location>
        <begin position="2"/>
        <end position="70"/>
    </location>
</feature>
<dbReference type="Proteomes" id="UP000281431">
    <property type="component" value="Unassembled WGS sequence"/>
</dbReference>
<reference evidence="2 3" key="1">
    <citation type="submission" date="2018-10" db="EMBL/GenBank/DDBJ databases">
        <title>Natrarchaeobius chitinivorans gen. nov., sp. nov., and Natrarchaeobius haloalkaliphilus sp. nov., alkaliphilic, chitin-utilizing haloarchaea from hypersaline alkaline lakes.</title>
        <authorList>
            <person name="Sorokin D.Y."/>
            <person name="Elcheninov A.G."/>
            <person name="Kostrikina N.A."/>
            <person name="Bale N.J."/>
            <person name="Sinninghe Damste J.S."/>
            <person name="Khijniak T.V."/>
            <person name="Kublanov I.V."/>
            <person name="Toshchakov S.V."/>
        </authorList>
    </citation>
    <scope>NUCLEOTIDE SEQUENCE [LARGE SCALE GENOMIC DNA]</scope>
    <source>
        <strain evidence="2 3">AArcht7</strain>
    </source>
</reference>
<accession>A0A3N6LZW0</accession>
<dbReference type="EMBL" id="REFZ01000041">
    <property type="protein sequence ID" value="RQG94797.1"/>
    <property type="molecule type" value="Genomic_DNA"/>
</dbReference>
<dbReference type="OrthoDB" id="174098at2157"/>
<name>A0A3N6LZW0_NATCH</name>
<gene>
    <name evidence="2" type="ORF">EA472_22070</name>
</gene>
<proteinExistence type="predicted"/>
<organism evidence="2 3">
    <name type="scientific">Natrarchaeobius chitinivorans</name>
    <dbReference type="NCBI Taxonomy" id="1679083"/>
    <lineage>
        <taxon>Archaea</taxon>
        <taxon>Methanobacteriati</taxon>
        <taxon>Methanobacteriota</taxon>
        <taxon>Stenosarchaea group</taxon>
        <taxon>Halobacteria</taxon>
        <taxon>Halobacteriales</taxon>
        <taxon>Natrialbaceae</taxon>
        <taxon>Natrarchaeobius</taxon>
    </lineage>
</organism>